<dbReference type="eggNOG" id="COG4269">
    <property type="taxonomic scope" value="Bacteria"/>
</dbReference>
<sequence length="82" mass="9133">MTLGIYSAWAKVRTQRYFYGSTELDGDRFEYLAEPLRILKGRIIALLYVVVTGILYHVSAAGALAVWALTAALAPLLLRSWS</sequence>
<evidence type="ECO:0000313" key="3">
    <source>
        <dbReference type="Proteomes" id="UP000023775"/>
    </source>
</evidence>
<dbReference type="EMBL" id="APVG01000020">
    <property type="protein sequence ID" value="ENY72193.1"/>
    <property type="molecule type" value="Genomic_DNA"/>
</dbReference>
<dbReference type="Proteomes" id="UP000023775">
    <property type="component" value="Unassembled WGS sequence"/>
</dbReference>
<dbReference type="InterPro" id="IPR010295">
    <property type="entry name" value="DUF898"/>
</dbReference>
<keyword evidence="3" id="KW-1185">Reference proteome</keyword>
<dbReference type="PATRIC" id="fig|1268237.3.peg.1852"/>
<proteinExistence type="predicted"/>
<evidence type="ECO:0000313" key="2">
    <source>
        <dbReference type="EMBL" id="ENY72193.1"/>
    </source>
</evidence>
<comment type="caution">
    <text evidence="2">The sequence shown here is derived from an EMBL/GenBank/DDBJ whole genome shotgun (WGS) entry which is preliminary data.</text>
</comment>
<evidence type="ECO:0000256" key="1">
    <source>
        <dbReference type="SAM" id="Phobius"/>
    </source>
</evidence>
<protein>
    <submittedName>
        <fullName evidence="2">Uncharacterized protein</fullName>
    </submittedName>
</protein>
<keyword evidence="1" id="KW-0812">Transmembrane</keyword>
<keyword evidence="1" id="KW-0472">Membrane</keyword>
<dbReference type="AlphaFoldDB" id="N9VKT8"/>
<organism evidence="2 3">
    <name type="scientific">Aeromonas diversa CDC 2478-85</name>
    <dbReference type="NCBI Taxonomy" id="1268237"/>
    <lineage>
        <taxon>Bacteria</taxon>
        <taxon>Pseudomonadati</taxon>
        <taxon>Pseudomonadota</taxon>
        <taxon>Gammaproteobacteria</taxon>
        <taxon>Aeromonadales</taxon>
        <taxon>Aeromonadaceae</taxon>
        <taxon>Aeromonas</taxon>
    </lineage>
</organism>
<keyword evidence="1" id="KW-1133">Transmembrane helix</keyword>
<feature type="transmembrane region" description="Helical" evidence="1">
    <location>
        <begin position="45"/>
        <end position="78"/>
    </location>
</feature>
<dbReference type="RefSeq" id="WP_005352277.1">
    <property type="nucleotide sequence ID" value="NZ_APVG01000020.1"/>
</dbReference>
<accession>N9VKT8</accession>
<dbReference type="Pfam" id="PF05987">
    <property type="entry name" value="DUF898"/>
    <property type="match status" value="1"/>
</dbReference>
<reference evidence="2 3" key="1">
    <citation type="journal article" date="2013" name="Genome Announc.">
        <title>Draft Genome Sequence of the Aeromonas diversa Type Strain.</title>
        <authorList>
            <person name="Farfan M."/>
            <person name="Spataro N."/>
            <person name="Sanglas A."/>
            <person name="Albarral V."/>
            <person name="Loren J.G."/>
            <person name="Bosch E."/>
            <person name="Fuste M.C."/>
        </authorList>
    </citation>
    <scope>NUCLEOTIDE SEQUENCE [LARGE SCALE GENOMIC DNA]</scope>
    <source>
        <strain evidence="2 3">2478-85</strain>
    </source>
</reference>
<name>N9VKT8_9GAMM</name>
<gene>
    <name evidence="2" type="ORF">G114_09394</name>
</gene>